<dbReference type="Pfam" id="PF00756">
    <property type="entry name" value="Esterase"/>
    <property type="match status" value="1"/>
</dbReference>
<evidence type="ECO:0000256" key="3">
    <source>
        <dbReference type="ARBA" id="ARBA00022801"/>
    </source>
</evidence>
<feature type="region of interest" description="Disordered" evidence="5">
    <location>
        <begin position="1"/>
        <end position="34"/>
    </location>
</feature>
<dbReference type="InterPro" id="IPR021764">
    <property type="entry name" value="Enterochelin_esterase_N"/>
</dbReference>
<comment type="caution">
    <text evidence="7">The sequence shown here is derived from an EMBL/GenBank/DDBJ whole genome shotgun (WGS) entry which is preliminary data.</text>
</comment>
<evidence type="ECO:0000259" key="6">
    <source>
        <dbReference type="Pfam" id="PF11806"/>
    </source>
</evidence>
<evidence type="ECO:0000256" key="1">
    <source>
        <dbReference type="ARBA" id="ARBA00004496"/>
    </source>
</evidence>
<dbReference type="InterPro" id="IPR000801">
    <property type="entry name" value="Esterase-like"/>
</dbReference>
<dbReference type="Gene3D" id="2.60.40.10">
    <property type="entry name" value="Immunoglobulins"/>
    <property type="match status" value="1"/>
</dbReference>
<gene>
    <name evidence="7" type="ORF">RM698_24615</name>
</gene>
<feature type="domain" description="Enterochelin esterase N-terminal" evidence="6">
    <location>
        <begin position="67"/>
        <end position="179"/>
    </location>
</feature>
<feature type="compositionally biased region" description="Low complexity" evidence="5">
    <location>
        <begin position="464"/>
        <end position="494"/>
    </location>
</feature>
<sequence length="494" mass="51602">MFASPPPSALRHPPRVPRPTPVPRVGGAALPLPGPGAATEDFWAEVARRGTPVVGPDPLGDPAHRGVTFLWRGGPGTRAVQAVPNKLADPHDPRATLMERVPDTDVWHVTLRLGADWQGTYDLLVDEGGGPVSGSPEYAAWLRTRRRADPFNSRTLPRRWGGEPLHWAALPQAPAQDAWSLPCPAGERGTLSAHAVPSARLGGTRRTWLYTPADADGVVAGPANGGGAALPGSGRGAALPGSGLPLLVLLDGEHWGPVLGVAGLLDGLIAAGLVPPMAALLPDSVDADTRWAELTCRPEYLAFLTEDLIPWAAARLPLTTDPARTVIAGQSLGGLTAAWAALAAPHRFGNVLAQSGSFWWPNGPDAEWLTRTIASAPRRPVRFRLSFGRQEWVALPAARRLRTALAEAGYEDAEYHEFNGGHDYLCWRTELAAGLPELVPGPVASEPVASEPVASEPVASEPVASGGEARAAEAANAGLPGAAAHARTAPGAAL</sequence>
<dbReference type="GO" id="GO:0016787">
    <property type="term" value="F:hydrolase activity"/>
    <property type="evidence" value="ECO:0007669"/>
    <property type="project" value="UniProtKB-KW"/>
</dbReference>
<dbReference type="EMBL" id="JAVRET010000073">
    <property type="protein sequence ID" value="MDT0412217.1"/>
    <property type="molecule type" value="Genomic_DNA"/>
</dbReference>
<dbReference type="PANTHER" id="PTHR48098">
    <property type="entry name" value="ENTEROCHELIN ESTERASE-RELATED"/>
    <property type="match status" value="1"/>
</dbReference>
<dbReference type="InterPro" id="IPR029058">
    <property type="entry name" value="AB_hydrolase_fold"/>
</dbReference>
<reference evidence="8" key="1">
    <citation type="submission" date="2023-07" db="EMBL/GenBank/DDBJ databases">
        <title>30 novel species of actinomycetes from the DSMZ collection.</title>
        <authorList>
            <person name="Nouioui I."/>
        </authorList>
    </citation>
    <scope>NUCLEOTIDE SEQUENCE [LARGE SCALE GENOMIC DNA]</scope>
    <source>
        <strain evidence="8">DSM 41979</strain>
    </source>
</reference>
<organism evidence="7 8">
    <name type="scientific">Streptomyces evansiae</name>
    <dbReference type="NCBI Taxonomy" id="3075535"/>
    <lineage>
        <taxon>Bacteria</taxon>
        <taxon>Bacillati</taxon>
        <taxon>Actinomycetota</taxon>
        <taxon>Actinomycetes</taxon>
        <taxon>Kitasatosporales</taxon>
        <taxon>Streptomycetaceae</taxon>
        <taxon>Streptomyces</taxon>
    </lineage>
</organism>
<dbReference type="InterPro" id="IPR050583">
    <property type="entry name" value="Mycobacterial_A85_antigen"/>
</dbReference>
<evidence type="ECO:0000256" key="2">
    <source>
        <dbReference type="ARBA" id="ARBA00022490"/>
    </source>
</evidence>
<comment type="similarity">
    <text evidence="4">Belongs to the Fes family.</text>
</comment>
<dbReference type="InterPro" id="IPR013783">
    <property type="entry name" value="Ig-like_fold"/>
</dbReference>
<accession>A0ABU2R6B6</accession>
<keyword evidence="2" id="KW-0963">Cytoplasm</keyword>
<protein>
    <submittedName>
        <fullName evidence="7">Alpha/beta hydrolase-fold protein</fullName>
    </submittedName>
</protein>
<feature type="compositionally biased region" description="Low complexity" evidence="5">
    <location>
        <begin position="23"/>
        <end position="34"/>
    </location>
</feature>
<dbReference type="RefSeq" id="WP_010268951.1">
    <property type="nucleotide sequence ID" value="NZ_JAVRET010000073.1"/>
</dbReference>
<dbReference type="SUPFAM" id="SSF53474">
    <property type="entry name" value="alpha/beta-Hydrolases"/>
    <property type="match status" value="1"/>
</dbReference>
<name>A0ABU2R6B6_9ACTN</name>
<keyword evidence="8" id="KW-1185">Reference proteome</keyword>
<keyword evidence="3 7" id="KW-0378">Hydrolase</keyword>
<dbReference type="PANTHER" id="PTHR48098:SF3">
    <property type="entry name" value="IRON(III) ENTEROBACTIN ESTERASE"/>
    <property type="match status" value="1"/>
</dbReference>
<proteinExistence type="inferred from homology"/>
<dbReference type="Proteomes" id="UP001183610">
    <property type="component" value="Unassembled WGS sequence"/>
</dbReference>
<dbReference type="Gene3D" id="3.40.50.1820">
    <property type="entry name" value="alpha/beta hydrolase"/>
    <property type="match status" value="1"/>
</dbReference>
<evidence type="ECO:0000313" key="7">
    <source>
        <dbReference type="EMBL" id="MDT0412217.1"/>
    </source>
</evidence>
<evidence type="ECO:0000256" key="4">
    <source>
        <dbReference type="ARBA" id="ARBA00024201"/>
    </source>
</evidence>
<dbReference type="InterPro" id="IPR014756">
    <property type="entry name" value="Ig_E-set"/>
</dbReference>
<comment type="subcellular location">
    <subcellularLocation>
        <location evidence="1">Cytoplasm</location>
    </subcellularLocation>
</comment>
<dbReference type="SUPFAM" id="SSF81296">
    <property type="entry name" value="E set domains"/>
    <property type="match status" value="1"/>
</dbReference>
<evidence type="ECO:0000313" key="8">
    <source>
        <dbReference type="Proteomes" id="UP001183610"/>
    </source>
</evidence>
<feature type="region of interest" description="Disordered" evidence="5">
    <location>
        <begin position="443"/>
        <end position="494"/>
    </location>
</feature>
<evidence type="ECO:0000256" key="5">
    <source>
        <dbReference type="SAM" id="MobiDB-lite"/>
    </source>
</evidence>
<dbReference type="Pfam" id="PF11806">
    <property type="entry name" value="Enterochelin_N"/>
    <property type="match status" value="1"/>
</dbReference>